<proteinExistence type="predicted"/>
<sequence>MTDSLPSGCRQNARLENSLLIPHSQSGVVECLDTLCFDSGLLLGLPPVLGIRSPGSTTRSDQKYSMNHSFSGEC</sequence>
<dbReference type="EMBL" id="BMAW01077001">
    <property type="protein sequence ID" value="GFU04237.1"/>
    <property type="molecule type" value="Genomic_DNA"/>
</dbReference>
<reference evidence="2" key="1">
    <citation type="submission" date="2020-08" db="EMBL/GenBank/DDBJ databases">
        <title>Multicomponent nature underlies the extraordinary mechanical properties of spider dragline silk.</title>
        <authorList>
            <person name="Kono N."/>
            <person name="Nakamura H."/>
            <person name="Mori M."/>
            <person name="Yoshida Y."/>
            <person name="Ohtoshi R."/>
            <person name="Malay A.D."/>
            <person name="Moran D.A.P."/>
            <person name="Tomita M."/>
            <person name="Numata K."/>
            <person name="Arakawa K."/>
        </authorList>
    </citation>
    <scope>NUCLEOTIDE SEQUENCE</scope>
</reference>
<dbReference type="AlphaFoldDB" id="A0A8X6QAT7"/>
<feature type="region of interest" description="Disordered" evidence="1">
    <location>
        <begin position="54"/>
        <end position="74"/>
    </location>
</feature>
<evidence type="ECO:0000313" key="3">
    <source>
        <dbReference type="Proteomes" id="UP000887013"/>
    </source>
</evidence>
<evidence type="ECO:0000256" key="1">
    <source>
        <dbReference type="SAM" id="MobiDB-lite"/>
    </source>
</evidence>
<dbReference type="Proteomes" id="UP000887013">
    <property type="component" value="Unassembled WGS sequence"/>
</dbReference>
<gene>
    <name evidence="2" type="ORF">NPIL_223671</name>
</gene>
<comment type="caution">
    <text evidence="2">The sequence shown here is derived from an EMBL/GenBank/DDBJ whole genome shotgun (WGS) entry which is preliminary data.</text>
</comment>
<evidence type="ECO:0000313" key="2">
    <source>
        <dbReference type="EMBL" id="GFU04237.1"/>
    </source>
</evidence>
<name>A0A8X6QAT7_NEPPI</name>
<organism evidence="2 3">
    <name type="scientific">Nephila pilipes</name>
    <name type="common">Giant wood spider</name>
    <name type="synonym">Nephila maculata</name>
    <dbReference type="NCBI Taxonomy" id="299642"/>
    <lineage>
        <taxon>Eukaryota</taxon>
        <taxon>Metazoa</taxon>
        <taxon>Ecdysozoa</taxon>
        <taxon>Arthropoda</taxon>
        <taxon>Chelicerata</taxon>
        <taxon>Arachnida</taxon>
        <taxon>Araneae</taxon>
        <taxon>Araneomorphae</taxon>
        <taxon>Entelegynae</taxon>
        <taxon>Araneoidea</taxon>
        <taxon>Nephilidae</taxon>
        <taxon>Nephila</taxon>
    </lineage>
</organism>
<protein>
    <submittedName>
        <fullName evidence="2">Uncharacterized protein</fullName>
    </submittedName>
</protein>
<keyword evidence="3" id="KW-1185">Reference proteome</keyword>
<accession>A0A8X6QAT7</accession>